<evidence type="ECO:0000256" key="1">
    <source>
        <dbReference type="SAM" id="MobiDB-lite"/>
    </source>
</evidence>
<sequence length="160" mass="17376">MAEEALASREIPVAKLAEGAESNGIPVKIIEECKTEEKRKDEETAMEGEFVKVEKESLDVKDRSHTPEIDSDAAARLKEEHARAATSEHKDETTKSREIDLSAATSPSKRKSKKKPEATSAPASDAQIQTAEASLGLNLKFVLGVALVSIIFGIILGKRY</sequence>
<keyword evidence="4" id="KW-1185">Reference proteome</keyword>
<feature type="compositionally biased region" description="Basic and acidic residues" evidence="1">
    <location>
        <begin position="34"/>
        <end position="100"/>
    </location>
</feature>
<organism evidence="3">
    <name type="scientific">Salvia splendens</name>
    <name type="common">Scarlet sage</name>
    <dbReference type="NCBI Taxonomy" id="180675"/>
    <lineage>
        <taxon>Eukaryota</taxon>
        <taxon>Viridiplantae</taxon>
        <taxon>Streptophyta</taxon>
        <taxon>Embryophyta</taxon>
        <taxon>Tracheophyta</taxon>
        <taxon>Spermatophyta</taxon>
        <taxon>Magnoliopsida</taxon>
        <taxon>eudicotyledons</taxon>
        <taxon>Gunneridae</taxon>
        <taxon>Pentapetalae</taxon>
        <taxon>asterids</taxon>
        <taxon>lamiids</taxon>
        <taxon>Lamiales</taxon>
        <taxon>Lamiaceae</taxon>
        <taxon>Nepetoideae</taxon>
        <taxon>Mentheae</taxon>
        <taxon>Salviinae</taxon>
        <taxon>Salvia</taxon>
        <taxon>Salvia subgen. Calosphace</taxon>
        <taxon>core Calosphace</taxon>
    </lineage>
</organism>
<keyword evidence="2" id="KW-1133">Transmembrane helix</keyword>
<evidence type="ECO:0000256" key="2">
    <source>
        <dbReference type="SAM" id="Phobius"/>
    </source>
</evidence>
<name>A0A8X8X3E4_SALSN</name>
<dbReference type="AlphaFoldDB" id="A0A8X8X3E4"/>
<keyword evidence="2" id="KW-0472">Membrane</keyword>
<protein>
    <submittedName>
        <fullName evidence="3">Uncharacterized protein</fullName>
    </submittedName>
</protein>
<keyword evidence="2" id="KW-0812">Transmembrane</keyword>
<gene>
    <name evidence="3" type="ORF">SASPL_132352</name>
</gene>
<accession>A0A8X8X3E4</accession>
<comment type="caution">
    <text evidence="3">The sequence shown here is derived from an EMBL/GenBank/DDBJ whole genome shotgun (WGS) entry which is preliminary data.</text>
</comment>
<dbReference type="PANTHER" id="PTHR43049:SF1">
    <property type="entry name" value="EARLY ENDOSOME ANTIGEN"/>
    <property type="match status" value="1"/>
</dbReference>
<dbReference type="EMBL" id="PNBA02000012">
    <property type="protein sequence ID" value="KAG6404776.1"/>
    <property type="molecule type" value="Genomic_DNA"/>
</dbReference>
<evidence type="ECO:0000313" key="4">
    <source>
        <dbReference type="Proteomes" id="UP000298416"/>
    </source>
</evidence>
<evidence type="ECO:0000313" key="3">
    <source>
        <dbReference type="EMBL" id="KAG6404776.1"/>
    </source>
</evidence>
<feature type="region of interest" description="Disordered" evidence="1">
    <location>
        <begin position="34"/>
        <end position="126"/>
    </location>
</feature>
<feature type="transmembrane region" description="Helical" evidence="2">
    <location>
        <begin position="137"/>
        <end position="157"/>
    </location>
</feature>
<proteinExistence type="predicted"/>
<dbReference type="PANTHER" id="PTHR43049">
    <property type="entry name" value="EARLY ENDOSOME ANTIGEN"/>
    <property type="match status" value="1"/>
</dbReference>
<dbReference type="Proteomes" id="UP000298416">
    <property type="component" value="Unassembled WGS sequence"/>
</dbReference>
<reference evidence="3" key="1">
    <citation type="submission" date="2018-01" db="EMBL/GenBank/DDBJ databases">
        <authorList>
            <person name="Mao J.F."/>
        </authorList>
    </citation>
    <scope>NUCLEOTIDE SEQUENCE</scope>
    <source>
        <strain evidence="3">Huo1</strain>
        <tissue evidence="3">Leaf</tissue>
    </source>
</reference>
<reference evidence="3" key="2">
    <citation type="submission" date="2020-08" db="EMBL/GenBank/DDBJ databases">
        <title>Plant Genome Project.</title>
        <authorList>
            <person name="Zhang R.-G."/>
        </authorList>
    </citation>
    <scope>NUCLEOTIDE SEQUENCE</scope>
    <source>
        <strain evidence="3">Huo1</strain>
        <tissue evidence="3">Leaf</tissue>
    </source>
</reference>